<dbReference type="EC" id="2.4.1.-" evidence="8"/>
<keyword evidence="10" id="KW-1185">Reference proteome</keyword>
<proteinExistence type="inferred from homology"/>
<keyword evidence="5" id="KW-0812">Transmembrane</keyword>
<evidence type="ECO:0000256" key="1">
    <source>
        <dbReference type="ARBA" id="ARBA00004167"/>
    </source>
</evidence>
<keyword evidence="7" id="KW-0472">Membrane</keyword>
<dbReference type="GO" id="GO:0005737">
    <property type="term" value="C:cytoplasm"/>
    <property type="evidence" value="ECO:0007669"/>
    <property type="project" value="TreeGrafter"/>
</dbReference>
<evidence type="ECO:0000256" key="8">
    <source>
        <dbReference type="RuleBase" id="RU366017"/>
    </source>
</evidence>
<keyword evidence="4 8" id="KW-0808">Transferase</keyword>
<name>A0A9Q0RT19_BLOTA</name>
<comment type="caution">
    <text evidence="9">The sequence shown here is derived from an EMBL/GenBank/DDBJ whole genome shotgun (WGS) entry which is preliminary data.</text>
</comment>
<evidence type="ECO:0000256" key="4">
    <source>
        <dbReference type="ARBA" id="ARBA00022679"/>
    </source>
</evidence>
<comment type="subcellular location">
    <subcellularLocation>
        <location evidence="1">Membrane</location>
        <topology evidence="1">Single-pass membrane protein</topology>
    </subcellularLocation>
</comment>
<sequence>MDFYEAVRLEHGGKFQPKNDLGTILLPKHSKDLPSNNITNQLFLFDGFSRLDWNQSIVKLSIIGIAINQVFCGNNSEINSSILYCAFELLELQGSEKRIKASIECLPESHDLFFTSVIIKCPIPFHFWSKLNSNRTRLIMYNHTHPQRSHVSSLIKIIHSQTEHLNKSKSITVCVRPLFGTVNVLNLLEFIAFYRTNGINRIVFYYYEFNKSFISPTLKKTENFLNKFLSKIDGVELILFRLPEIIETNVHAGAQIATVHDCLHRFPNSIQLHVDIDEFLFVQKEMKTIRHWLDLITTRPDPPIAIYIPSILHCHEFNLNHSKYYEFQFQSKNEFYNNLNWKTIRNGLIVPNNARYQKTVWSHGIRSKVLLLEPKLVNHLGIHQVWSFVNKPTSTLTQRLIGTIVGPLGQYENVDSHHAILRHYRWCCNIQQSYFFQLFHFYSIQDDIIDLDIRKQIIFDQLGSIENFTLIGFKKFYSMQHL</sequence>
<evidence type="ECO:0000256" key="6">
    <source>
        <dbReference type="ARBA" id="ARBA00022989"/>
    </source>
</evidence>
<evidence type="ECO:0000313" key="10">
    <source>
        <dbReference type="Proteomes" id="UP001142055"/>
    </source>
</evidence>
<gene>
    <name evidence="9" type="ORF">RDWZM_003451</name>
</gene>
<dbReference type="GO" id="GO:0016020">
    <property type="term" value="C:membrane"/>
    <property type="evidence" value="ECO:0007669"/>
    <property type="project" value="UniProtKB-SubCell"/>
</dbReference>
<dbReference type="Proteomes" id="UP001142055">
    <property type="component" value="Chromosome 1"/>
</dbReference>
<dbReference type="Pfam" id="PF01697">
    <property type="entry name" value="Glyco_transf_92"/>
    <property type="match status" value="1"/>
</dbReference>
<dbReference type="InterPro" id="IPR008166">
    <property type="entry name" value="Glyco_transf_92"/>
</dbReference>
<dbReference type="GO" id="GO:0016757">
    <property type="term" value="F:glycosyltransferase activity"/>
    <property type="evidence" value="ECO:0007669"/>
    <property type="project" value="UniProtKB-UniRule"/>
</dbReference>
<protein>
    <recommendedName>
        <fullName evidence="8">Glycosyltransferase family 92 protein</fullName>
        <ecNumber evidence="8">2.4.1.-</ecNumber>
    </recommendedName>
</protein>
<dbReference type="AlphaFoldDB" id="A0A9Q0RT19"/>
<dbReference type="PANTHER" id="PTHR21461:SF69">
    <property type="entry name" value="GLYCOSYLTRANSFERASE FAMILY 92 PROTEIN"/>
    <property type="match status" value="1"/>
</dbReference>
<evidence type="ECO:0000256" key="3">
    <source>
        <dbReference type="ARBA" id="ARBA00022676"/>
    </source>
</evidence>
<keyword evidence="3 8" id="KW-0328">Glycosyltransferase</keyword>
<dbReference type="EMBL" id="JAPWDV010000001">
    <property type="protein sequence ID" value="KAJ6224906.1"/>
    <property type="molecule type" value="Genomic_DNA"/>
</dbReference>
<organism evidence="9 10">
    <name type="scientific">Blomia tropicalis</name>
    <name type="common">Mite</name>
    <dbReference type="NCBI Taxonomy" id="40697"/>
    <lineage>
        <taxon>Eukaryota</taxon>
        <taxon>Metazoa</taxon>
        <taxon>Ecdysozoa</taxon>
        <taxon>Arthropoda</taxon>
        <taxon>Chelicerata</taxon>
        <taxon>Arachnida</taxon>
        <taxon>Acari</taxon>
        <taxon>Acariformes</taxon>
        <taxon>Sarcoptiformes</taxon>
        <taxon>Astigmata</taxon>
        <taxon>Glycyphagoidea</taxon>
        <taxon>Echimyopodidae</taxon>
        <taxon>Blomia</taxon>
    </lineage>
</organism>
<evidence type="ECO:0000313" key="9">
    <source>
        <dbReference type="EMBL" id="KAJ6224906.1"/>
    </source>
</evidence>
<comment type="similarity">
    <text evidence="2 8">Belongs to the glycosyltransferase 92 family.</text>
</comment>
<dbReference type="PANTHER" id="PTHR21461">
    <property type="entry name" value="GLYCOSYLTRANSFERASE FAMILY 92 PROTEIN"/>
    <property type="match status" value="1"/>
</dbReference>
<reference evidence="9" key="1">
    <citation type="submission" date="2022-12" db="EMBL/GenBank/DDBJ databases">
        <title>Genome assemblies of Blomia tropicalis.</title>
        <authorList>
            <person name="Cui Y."/>
        </authorList>
    </citation>
    <scope>NUCLEOTIDE SEQUENCE</scope>
    <source>
        <tissue evidence="9">Adult mites</tissue>
    </source>
</reference>
<evidence type="ECO:0000256" key="7">
    <source>
        <dbReference type="ARBA" id="ARBA00023136"/>
    </source>
</evidence>
<evidence type="ECO:0000256" key="2">
    <source>
        <dbReference type="ARBA" id="ARBA00007647"/>
    </source>
</evidence>
<evidence type="ECO:0000256" key="5">
    <source>
        <dbReference type="ARBA" id="ARBA00022692"/>
    </source>
</evidence>
<accession>A0A9Q0RT19</accession>
<dbReference type="OMA" id="DEFLFVQ"/>
<keyword evidence="6" id="KW-1133">Transmembrane helix</keyword>